<feature type="signal peptide" evidence="6">
    <location>
        <begin position="1"/>
        <end position="18"/>
    </location>
</feature>
<dbReference type="PATRIC" id="fig|862908.3.peg.1677"/>
<keyword evidence="2 5" id="KW-0645">Protease</keyword>
<feature type="domain" description="Peptidase S8/S53" evidence="7">
    <location>
        <begin position="20"/>
        <end position="376"/>
    </location>
</feature>
<gene>
    <name evidence="8" type="ordered locus">BMS_1767</name>
</gene>
<dbReference type="InterPro" id="IPR036852">
    <property type="entry name" value="Peptidase_S8/S53_dom_sf"/>
</dbReference>
<feature type="active site" description="Charge relay system" evidence="5">
    <location>
        <position position="131"/>
    </location>
</feature>
<keyword evidence="6" id="KW-0732">Signal</keyword>
<dbReference type="AlphaFoldDB" id="E1X1T2"/>
<evidence type="ECO:0000313" key="9">
    <source>
        <dbReference type="Proteomes" id="UP000008963"/>
    </source>
</evidence>
<proteinExistence type="inferred from homology"/>
<dbReference type="PANTHER" id="PTHR43806:SF11">
    <property type="entry name" value="CEREVISIN-RELATED"/>
    <property type="match status" value="1"/>
</dbReference>
<dbReference type="PRINTS" id="PR00723">
    <property type="entry name" value="SUBTILISIN"/>
</dbReference>
<dbReference type="GO" id="GO:0006508">
    <property type="term" value="P:proteolysis"/>
    <property type="evidence" value="ECO:0007669"/>
    <property type="project" value="UniProtKB-KW"/>
</dbReference>
<feature type="active site" description="Charge relay system" evidence="5">
    <location>
        <position position="25"/>
    </location>
</feature>
<sequence>MKKMALGLGLLFSASTLASTVAIIDSGTDMKHKDIAPKAWINSVEIPDNNRDEDRNGYQDDIYGWNFAESNNQVIDYKYLGTLNEDVRKFFIVQEKMMRQTATQEEIEWAREILKDEAFIKRISIYGNFMHGTHVAGIAAKKANNAKIMAVKLIPTEVKLPGQDKISKKDGFALKMFKKGLELLAKQQATMMEEIGYYVDGHKADVANGSFGTGYPQAQQITAMLYKTLFRKDPTPELNHELSLVFLNAAVRENARLVEVAPNTLFVFAAGNDGLDNDKFPTSPTNIQADNVISVAATMGRMAIAPFSNYGKEMVDVAAPGVGILSAAPGDEYVKVSGTSQAAPFVANIAARVKDANPSLSPVDIKKIIMGTVDYKNYLTDKVLTGGLVNPGRAVQAGILSGTRSVEDSISAAREQVADVVVEGEAKSLPLMGSGFVIPLPSMFKF</sequence>
<dbReference type="HOGENOM" id="CLU_583641_0_0_7"/>
<evidence type="ECO:0000313" key="8">
    <source>
        <dbReference type="EMBL" id="CBW26592.1"/>
    </source>
</evidence>
<dbReference type="SUPFAM" id="SSF52743">
    <property type="entry name" value="Subtilisin-like"/>
    <property type="match status" value="1"/>
</dbReference>
<keyword evidence="4 5" id="KW-0720">Serine protease</keyword>
<dbReference type="Gene3D" id="3.40.50.200">
    <property type="entry name" value="Peptidase S8/S53 domain"/>
    <property type="match status" value="1"/>
</dbReference>
<dbReference type="InterPro" id="IPR050131">
    <property type="entry name" value="Peptidase_S8_subtilisin-like"/>
</dbReference>
<feature type="active site" description="Charge relay system" evidence="5">
    <location>
        <position position="340"/>
    </location>
</feature>
<dbReference type="PROSITE" id="PS51892">
    <property type="entry name" value="SUBTILASE"/>
    <property type="match status" value="1"/>
</dbReference>
<dbReference type="OrthoDB" id="5289270at2"/>
<feature type="chain" id="PRO_5003154400" evidence="6">
    <location>
        <begin position="19"/>
        <end position="446"/>
    </location>
</feature>
<dbReference type="RefSeq" id="WP_014244373.1">
    <property type="nucleotide sequence ID" value="NC_016620.1"/>
</dbReference>
<comment type="similarity">
    <text evidence="1 5">Belongs to the peptidase S8 family.</text>
</comment>
<reference evidence="9" key="1">
    <citation type="journal article" date="2013" name="ISME J.">
        <title>A small predatory core genome in the divergent marine Bacteriovorax marinus SJ and the terrestrial Bdellovibrio bacteriovorus.</title>
        <authorList>
            <person name="Crossman L.C."/>
            <person name="Chen H."/>
            <person name="Cerdeno-Tarraga A.M."/>
            <person name="Brooks K."/>
            <person name="Quail M.A."/>
            <person name="Pineiro S.A."/>
            <person name="Hobley L."/>
            <person name="Sockett R.E."/>
            <person name="Bentley S.D."/>
            <person name="Parkhill J."/>
            <person name="Williams H.N."/>
            <person name="Stine O.C."/>
        </authorList>
    </citation>
    <scope>NUCLEOTIDE SEQUENCE [LARGE SCALE GENOMIC DNA]</scope>
    <source>
        <strain evidence="9">ATCC BAA-682 / DSM 15412 / SJ</strain>
    </source>
</reference>
<keyword evidence="3 5" id="KW-0378">Hydrolase</keyword>
<dbReference type="STRING" id="862908.BMS_1767"/>
<evidence type="ECO:0000259" key="7">
    <source>
        <dbReference type="Pfam" id="PF00082"/>
    </source>
</evidence>
<dbReference type="Proteomes" id="UP000008963">
    <property type="component" value="Chromosome"/>
</dbReference>
<dbReference type="EMBL" id="FQ312005">
    <property type="protein sequence ID" value="CBW26592.1"/>
    <property type="molecule type" value="Genomic_DNA"/>
</dbReference>
<organism evidence="8 9">
    <name type="scientific">Halobacteriovorax marinus (strain ATCC BAA-682 / DSM 15412 / SJ)</name>
    <name type="common">Bacteriovorax marinus</name>
    <dbReference type="NCBI Taxonomy" id="862908"/>
    <lineage>
        <taxon>Bacteria</taxon>
        <taxon>Pseudomonadati</taxon>
        <taxon>Bdellovibrionota</taxon>
        <taxon>Bacteriovoracia</taxon>
        <taxon>Bacteriovoracales</taxon>
        <taxon>Halobacteriovoraceae</taxon>
        <taxon>Halobacteriovorax</taxon>
    </lineage>
</organism>
<evidence type="ECO:0000256" key="2">
    <source>
        <dbReference type="ARBA" id="ARBA00022670"/>
    </source>
</evidence>
<evidence type="ECO:0000256" key="1">
    <source>
        <dbReference type="ARBA" id="ARBA00011073"/>
    </source>
</evidence>
<evidence type="ECO:0000256" key="6">
    <source>
        <dbReference type="SAM" id="SignalP"/>
    </source>
</evidence>
<name>E1X1T2_HALMS</name>
<dbReference type="InterPro" id="IPR015500">
    <property type="entry name" value="Peptidase_S8_subtilisin-rel"/>
</dbReference>
<dbReference type="PANTHER" id="PTHR43806">
    <property type="entry name" value="PEPTIDASE S8"/>
    <property type="match status" value="1"/>
</dbReference>
<dbReference type="Pfam" id="PF00082">
    <property type="entry name" value="Peptidase_S8"/>
    <property type="match status" value="1"/>
</dbReference>
<protein>
    <submittedName>
        <fullName evidence="8">Peptidase</fullName>
    </submittedName>
</protein>
<accession>E1X1T2</accession>
<dbReference type="InterPro" id="IPR000209">
    <property type="entry name" value="Peptidase_S8/S53_dom"/>
</dbReference>
<dbReference type="GO" id="GO:0004252">
    <property type="term" value="F:serine-type endopeptidase activity"/>
    <property type="evidence" value="ECO:0007669"/>
    <property type="project" value="UniProtKB-UniRule"/>
</dbReference>
<evidence type="ECO:0000256" key="5">
    <source>
        <dbReference type="PROSITE-ProRule" id="PRU01240"/>
    </source>
</evidence>
<dbReference type="eggNOG" id="COG1404">
    <property type="taxonomic scope" value="Bacteria"/>
</dbReference>
<dbReference type="KEGG" id="bmx:BMS_1767"/>
<evidence type="ECO:0000256" key="4">
    <source>
        <dbReference type="ARBA" id="ARBA00022825"/>
    </source>
</evidence>
<keyword evidence="9" id="KW-1185">Reference proteome</keyword>
<evidence type="ECO:0000256" key="3">
    <source>
        <dbReference type="ARBA" id="ARBA00022801"/>
    </source>
</evidence>